<gene>
    <name evidence="1" type="ORF">Pcinc_013494</name>
</gene>
<evidence type="ECO:0000313" key="2">
    <source>
        <dbReference type="Proteomes" id="UP001286313"/>
    </source>
</evidence>
<protein>
    <submittedName>
        <fullName evidence="1">Uncharacterized protein</fullName>
    </submittedName>
</protein>
<dbReference type="EMBL" id="JAWQEG010001133">
    <property type="protein sequence ID" value="KAK3882108.1"/>
    <property type="molecule type" value="Genomic_DNA"/>
</dbReference>
<name>A0AAE1G2H8_PETCI</name>
<organism evidence="1 2">
    <name type="scientific">Petrolisthes cinctipes</name>
    <name type="common">Flat porcelain crab</name>
    <dbReference type="NCBI Taxonomy" id="88211"/>
    <lineage>
        <taxon>Eukaryota</taxon>
        <taxon>Metazoa</taxon>
        <taxon>Ecdysozoa</taxon>
        <taxon>Arthropoda</taxon>
        <taxon>Crustacea</taxon>
        <taxon>Multicrustacea</taxon>
        <taxon>Malacostraca</taxon>
        <taxon>Eumalacostraca</taxon>
        <taxon>Eucarida</taxon>
        <taxon>Decapoda</taxon>
        <taxon>Pleocyemata</taxon>
        <taxon>Anomura</taxon>
        <taxon>Galatheoidea</taxon>
        <taxon>Porcellanidae</taxon>
        <taxon>Petrolisthes</taxon>
    </lineage>
</organism>
<reference evidence="1" key="1">
    <citation type="submission" date="2023-10" db="EMBL/GenBank/DDBJ databases">
        <title>Genome assemblies of two species of porcelain crab, Petrolisthes cinctipes and Petrolisthes manimaculis (Anomura: Porcellanidae).</title>
        <authorList>
            <person name="Angst P."/>
        </authorList>
    </citation>
    <scope>NUCLEOTIDE SEQUENCE</scope>
    <source>
        <strain evidence="1">PB745_01</strain>
        <tissue evidence="1">Gill</tissue>
    </source>
</reference>
<proteinExistence type="predicted"/>
<keyword evidence="2" id="KW-1185">Reference proteome</keyword>
<comment type="caution">
    <text evidence="1">The sequence shown here is derived from an EMBL/GenBank/DDBJ whole genome shotgun (WGS) entry which is preliminary data.</text>
</comment>
<dbReference type="AlphaFoldDB" id="A0AAE1G2H8"/>
<evidence type="ECO:0000313" key="1">
    <source>
        <dbReference type="EMBL" id="KAK3882108.1"/>
    </source>
</evidence>
<sequence>MLIGASVVFAKQEATLYFSALTHSVEKGRVVMVSMEDTTFYSIQTPLHHLLLWNSTGKPMALVDASTSINIIQYQTNRDMYTLAADMFSNPPPPGHHHHRLEDLSSGLLSQPHYQV</sequence>
<accession>A0AAE1G2H8</accession>
<dbReference type="Proteomes" id="UP001286313">
    <property type="component" value="Unassembled WGS sequence"/>
</dbReference>